<accession>W5UTU9</accession>
<dbReference type="STRING" id="743966.MYB_02600"/>
<dbReference type="KEGG" id="mbc:MYB_02600"/>
<protein>
    <submittedName>
        <fullName evidence="3">DNA processing protein DprA (SMF)</fullName>
    </submittedName>
</protein>
<dbReference type="HOGENOM" id="CLU_029601_3_4_14"/>
<dbReference type="eggNOG" id="COG0758">
    <property type="taxonomic scope" value="Bacteria"/>
</dbReference>
<dbReference type="InterPro" id="IPR057666">
    <property type="entry name" value="DrpA_SLOG"/>
</dbReference>
<feature type="domain" description="Smf/DprA SLOG" evidence="2">
    <location>
        <begin position="48"/>
        <end position="248"/>
    </location>
</feature>
<dbReference type="Gene3D" id="3.40.50.450">
    <property type="match status" value="1"/>
</dbReference>
<name>W5UTU9_9BACT</name>
<dbReference type="EMBL" id="CP007154">
    <property type="protein sequence ID" value="AHH45521.1"/>
    <property type="molecule type" value="Genomic_DNA"/>
</dbReference>
<evidence type="ECO:0000313" key="4">
    <source>
        <dbReference type="Proteomes" id="UP000019229"/>
    </source>
</evidence>
<dbReference type="OrthoDB" id="9785707at2"/>
<reference evidence="3 4" key="1">
    <citation type="journal article" date="2014" name="Genome Announc.">
        <title>Complete Genome Sequence of Mycoplasma bovoculi Strain M165/69T (ATCC 29104).</title>
        <authorList>
            <person name="Calcutt M.J."/>
            <person name="Foecking M.F."/>
        </authorList>
    </citation>
    <scope>NUCLEOTIDE SEQUENCE [LARGE SCALE GENOMIC DNA]</scope>
    <source>
        <strain evidence="3">M165/69</strain>
    </source>
</reference>
<dbReference type="PANTHER" id="PTHR43022:SF1">
    <property type="entry name" value="PROTEIN SMF"/>
    <property type="match status" value="1"/>
</dbReference>
<gene>
    <name evidence="3" type="primary">dprA</name>
    <name evidence="3" type="ORF">MYB_02600</name>
</gene>
<dbReference type="InterPro" id="IPR003488">
    <property type="entry name" value="DprA"/>
</dbReference>
<evidence type="ECO:0000259" key="2">
    <source>
        <dbReference type="Pfam" id="PF02481"/>
    </source>
</evidence>
<dbReference type="Proteomes" id="UP000019229">
    <property type="component" value="Chromosome"/>
</dbReference>
<dbReference type="GO" id="GO:0009294">
    <property type="term" value="P:DNA-mediated transformation"/>
    <property type="evidence" value="ECO:0007669"/>
    <property type="project" value="InterPro"/>
</dbReference>
<dbReference type="PATRIC" id="fig|743966.3.peg.521"/>
<dbReference type="RefSeq" id="WP_022935109.1">
    <property type="nucleotide sequence ID" value="NZ_CP007154.1"/>
</dbReference>
<dbReference type="AlphaFoldDB" id="W5UTU9"/>
<proteinExistence type="inferred from homology"/>
<organism evidence="3 4">
    <name type="scientific">Mesomycoplasma bovoculi M165/69</name>
    <dbReference type="NCBI Taxonomy" id="743966"/>
    <lineage>
        <taxon>Bacteria</taxon>
        <taxon>Bacillati</taxon>
        <taxon>Mycoplasmatota</taxon>
        <taxon>Mycoplasmoidales</taxon>
        <taxon>Metamycoplasmataceae</taxon>
        <taxon>Mesomycoplasma</taxon>
    </lineage>
</organism>
<evidence type="ECO:0000313" key="3">
    <source>
        <dbReference type="EMBL" id="AHH45521.1"/>
    </source>
</evidence>
<dbReference type="Pfam" id="PF02481">
    <property type="entry name" value="DNA_processg_A"/>
    <property type="match status" value="1"/>
</dbReference>
<keyword evidence="4" id="KW-1185">Reference proteome</keyword>
<comment type="similarity">
    <text evidence="1">Belongs to the DprA/Smf family.</text>
</comment>
<evidence type="ECO:0000256" key="1">
    <source>
        <dbReference type="ARBA" id="ARBA00006525"/>
    </source>
</evidence>
<dbReference type="PANTHER" id="PTHR43022">
    <property type="entry name" value="PROTEIN SMF"/>
    <property type="match status" value="1"/>
</dbReference>
<sequence>MKSILVYFAVKYKGDFSKIKKALEEHEEVEQEDIDQTLKVLEESNVEYITILSSKYPTQFEYLNQPPFVIFYKGNLDILTSLSPKITLTGEEYNSEVQGFFSKSLDAVIKRHTLVVNGYKGVEQKVIEYYNLNESPVIVISANGVVNPWMAEEFVDKSNCLIISEYPPNVNLSKKRLIDRNRLVAGLSPILVVYSIKKKSGLQNLITNFLNMGKEIYCFLNPENEDSTLGNKELIDQGANWITEIRDLQTSKKEQNA</sequence>